<dbReference type="AlphaFoldDB" id="A0AAD9L6S7"/>
<evidence type="ECO:0000256" key="2">
    <source>
        <dbReference type="ARBA" id="ARBA00022980"/>
    </source>
</evidence>
<dbReference type="InterPro" id="IPR002136">
    <property type="entry name" value="Ribosomal_uL4"/>
</dbReference>
<proteinExistence type="inferred from homology"/>
<reference evidence="6" key="1">
    <citation type="submission" date="2023-02" db="EMBL/GenBank/DDBJ databases">
        <title>Identification and recombinant expression of a fungal hydrolase from Papiliotrema laurentii that hydrolyzes apple cutin and clears colloidal polyester polyurethane.</title>
        <authorList>
            <consortium name="DOE Joint Genome Institute"/>
            <person name="Roman V.A."/>
            <person name="Bojanowski C."/>
            <person name="Crable B.R."/>
            <person name="Wagner D.N."/>
            <person name="Hung C.S."/>
            <person name="Nadeau L.J."/>
            <person name="Schratz L."/>
            <person name="Haridas S."/>
            <person name="Pangilinan J."/>
            <person name="Lipzen A."/>
            <person name="Na H."/>
            <person name="Yan M."/>
            <person name="Ng V."/>
            <person name="Grigoriev I.V."/>
            <person name="Spatafora J.W."/>
            <person name="Barlow D."/>
            <person name="Biffinger J."/>
            <person name="Kelley-Loughnane N."/>
            <person name="Varaljay V.A."/>
            <person name="Crookes-Goodson W.J."/>
        </authorList>
    </citation>
    <scope>NUCLEOTIDE SEQUENCE</scope>
    <source>
        <strain evidence="6">5307AH</strain>
    </source>
</reference>
<dbReference type="Gene3D" id="3.40.1370.10">
    <property type="match status" value="1"/>
</dbReference>
<protein>
    <recommendedName>
        <fullName evidence="4">Large ribosomal subunit protein uL4m</fullName>
    </recommendedName>
</protein>
<evidence type="ECO:0000313" key="6">
    <source>
        <dbReference type="EMBL" id="KAK1924847.1"/>
    </source>
</evidence>
<evidence type="ECO:0000313" key="7">
    <source>
        <dbReference type="Proteomes" id="UP001182556"/>
    </source>
</evidence>
<feature type="compositionally biased region" description="Low complexity" evidence="5">
    <location>
        <begin position="125"/>
        <end position="139"/>
    </location>
</feature>
<comment type="caution">
    <text evidence="6">The sequence shown here is derived from an EMBL/GenBank/DDBJ whole genome shotgun (WGS) entry which is preliminary data.</text>
</comment>
<dbReference type="Proteomes" id="UP001182556">
    <property type="component" value="Unassembled WGS sequence"/>
</dbReference>
<sequence>MHRATRLLPPLRQSLRSSSCLTIPHAGPSNLSRRVLSTTQITPPIGPFSALHRSNRRETPSAFVPRPSAPKAIREEAAFGEDPDMEEYQRDPVLAADDAQRADEGSLAGKSSIDDSVTPGHEGVEAAVEASEAEGTAAVPADAEYWDEKLDTVETDDFTADKADEIAQMTARFDKDLDPALKPWTKPVKPREIIPGEPIILPLSSLGASDPTKPVKSGLAVSLPPQLFGSPVRRDILHACIVWWRTTTRLGTHKNKGRGEVAFSGRKLRPQKKTGRARLGSAGSPMLRKGGVAHAKTPRDYATELPRKVRAMGMRMALSAKLFMSHLRIVENLNEGGWIKTKDAVQGLLAGHKPARPEDQEGGKPRKVWSDGFANNQKDLSILFLHPPTKSAGEIWDFARPLRNIPGVEIMSTDQVEVYHVLHYKWVVMEAGCIDAIAQHAGQIPSEPVEFPEAQVVKPGAEEAGVDAALSNPAAPQWRPGMIEKQRPQRTPTHKPMPAETRWILEGWRKIRGRKSLRKTFGQKNADAYQLKAKRAWKMIRRSGRWATPERVALEINAGRVGGRRAVTAVRN</sequence>
<name>A0AAD9L6S7_PAPLA</name>
<dbReference type="InterPro" id="IPR023574">
    <property type="entry name" value="Ribosomal_uL4_dom_sf"/>
</dbReference>
<dbReference type="PANTHER" id="PTHR10746:SF6">
    <property type="entry name" value="LARGE RIBOSOMAL SUBUNIT PROTEIN UL4M"/>
    <property type="match status" value="1"/>
</dbReference>
<evidence type="ECO:0000256" key="4">
    <source>
        <dbReference type="ARBA" id="ARBA00040565"/>
    </source>
</evidence>
<dbReference type="InterPro" id="IPR013005">
    <property type="entry name" value="Ribosomal_uL4-like"/>
</dbReference>
<organism evidence="6 7">
    <name type="scientific">Papiliotrema laurentii</name>
    <name type="common">Cryptococcus laurentii</name>
    <dbReference type="NCBI Taxonomy" id="5418"/>
    <lineage>
        <taxon>Eukaryota</taxon>
        <taxon>Fungi</taxon>
        <taxon>Dikarya</taxon>
        <taxon>Basidiomycota</taxon>
        <taxon>Agaricomycotina</taxon>
        <taxon>Tremellomycetes</taxon>
        <taxon>Tremellales</taxon>
        <taxon>Rhynchogastremaceae</taxon>
        <taxon>Papiliotrema</taxon>
    </lineage>
</organism>
<keyword evidence="7" id="KW-1185">Reference proteome</keyword>
<dbReference type="Pfam" id="PF00573">
    <property type="entry name" value="Ribosomal_L4"/>
    <property type="match status" value="1"/>
</dbReference>
<comment type="similarity">
    <text evidence="1">Belongs to the universal ribosomal protein uL4 family.</text>
</comment>
<evidence type="ECO:0000256" key="3">
    <source>
        <dbReference type="ARBA" id="ARBA00023274"/>
    </source>
</evidence>
<dbReference type="EMBL" id="JAODAN010000004">
    <property type="protein sequence ID" value="KAK1924847.1"/>
    <property type="molecule type" value="Genomic_DNA"/>
</dbReference>
<dbReference type="GO" id="GO:0005840">
    <property type="term" value="C:ribosome"/>
    <property type="evidence" value="ECO:0007669"/>
    <property type="project" value="UniProtKB-KW"/>
</dbReference>
<accession>A0AAD9L6S7</accession>
<dbReference type="GO" id="GO:0003735">
    <property type="term" value="F:structural constituent of ribosome"/>
    <property type="evidence" value="ECO:0007669"/>
    <property type="project" value="InterPro"/>
</dbReference>
<dbReference type="GO" id="GO:1990904">
    <property type="term" value="C:ribonucleoprotein complex"/>
    <property type="evidence" value="ECO:0007669"/>
    <property type="project" value="UniProtKB-KW"/>
</dbReference>
<keyword evidence="3" id="KW-0687">Ribonucleoprotein</keyword>
<feature type="region of interest" description="Disordered" evidence="5">
    <location>
        <begin position="268"/>
        <end position="299"/>
    </location>
</feature>
<keyword evidence="2 6" id="KW-0689">Ribosomal protein</keyword>
<evidence type="ECO:0000256" key="5">
    <source>
        <dbReference type="SAM" id="MobiDB-lite"/>
    </source>
</evidence>
<evidence type="ECO:0000256" key="1">
    <source>
        <dbReference type="ARBA" id="ARBA00010528"/>
    </source>
</evidence>
<feature type="region of interest" description="Disordered" evidence="5">
    <location>
        <begin position="99"/>
        <end position="145"/>
    </location>
</feature>
<feature type="region of interest" description="Disordered" evidence="5">
    <location>
        <begin position="43"/>
        <end position="71"/>
    </location>
</feature>
<dbReference type="GO" id="GO:0006412">
    <property type="term" value="P:translation"/>
    <property type="evidence" value="ECO:0007669"/>
    <property type="project" value="InterPro"/>
</dbReference>
<dbReference type="PANTHER" id="PTHR10746">
    <property type="entry name" value="50S RIBOSOMAL PROTEIN L4"/>
    <property type="match status" value="1"/>
</dbReference>
<gene>
    <name evidence="6" type="ORF">DB88DRAFT_452061</name>
</gene>
<dbReference type="SUPFAM" id="SSF52166">
    <property type="entry name" value="Ribosomal protein L4"/>
    <property type="match status" value="1"/>
</dbReference>